<feature type="transmembrane region" description="Helical" evidence="2">
    <location>
        <begin position="194"/>
        <end position="214"/>
    </location>
</feature>
<comment type="caution">
    <text evidence="3">The sequence shown here is derived from an EMBL/GenBank/DDBJ whole genome shotgun (WGS) entry which is preliminary data.</text>
</comment>
<dbReference type="PANTHER" id="PTHR11360:SF306">
    <property type="entry name" value="RE01051P"/>
    <property type="match status" value="1"/>
</dbReference>
<evidence type="ECO:0000256" key="2">
    <source>
        <dbReference type="SAM" id="Phobius"/>
    </source>
</evidence>
<proteinExistence type="predicted"/>
<evidence type="ECO:0008006" key="5">
    <source>
        <dbReference type="Google" id="ProtNLM"/>
    </source>
</evidence>
<feature type="compositionally biased region" description="Low complexity" evidence="1">
    <location>
        <begin position="254"/>
        <end position="269"/>
    </location>
</feature>
<keyword evidence="2" id="KW-0472">Membrane</keyword>
<dbReference type="AlphaFoldDB" id="A0AAE1PYB5"/>
<feature type="transmembrane region" description="Helical" evidence="2">
    <location>
        <begin position="559"/>
        <end position="577"/>
    </location>
</feature>
<feature type="region of interest" description="Disordered" evidence="1">
    <location>
        <begin position="254"/>
        <end position="284"/>
    </location>
</feature>
<name>A0AAE1PYB5_9EUCA</name>
<evidence type="ECO:0000313" key="3">
    <source>
        <dbReference type="EMBL" id="KAK4315955.1"/>
    </source>
</evidence>
<dbReference type="SUPFAM" id="SSF103473">
    <property type="entry name" value="MFS general substrate transporter"/>
    <property type="match status" value="1"/>
</dbReference>
<protein>
    <recommendedName>
        <fullName evidence="5">Monocarboxylate transporter 12</fullName>
    </recommendedName>
</protein>
<feature type="compositionally biased region" description="Basic and acidic residues" evidence="1">
    <location>
        <begin position="25"/>
        <end position="48"/>
    </location>
</feature>
<dbReference type="Proteomes" id="UP001292094">
    <property type="component" value="Unassembled WGS sequence"/>
</dbReference>
<keyword evidence="2" id="KW-1133">Transmembrane helix</keyword>
<sequence length="636" mass="70085">MTDEDKKQKEEEIEGKVKMIRCDEKGEQIEKEERDSNEKVTKLMKETDSSTPSDKTIMNSSGVPDGGWGWCVVLAGTVCTMVSTSLGPSFGVLYGHRLEVLEASPELESWLFSVLAFTWNSVGPWTEPLAEVFTYRQLAVFGSLLFSLSFFFSAFVTFPPLLFITFSLFIGAGGGLSSMCCYQTLPHYFHKRLGLANGIMVSGGSLGFMLMPQFASFLQERYPFQITALIIGATLLNTPALLTLLHPVHWHYRPNQPSPTSQNTTNNTTVPFSKQTERARVPRMSSVPHELMKLSGGGGGMYEEPVNAAFHTTPTSGERIHTMSKQQYLIKPWTSSLQKLSTSSLQKPGTSLLQNTKGSIPFIMGSSSLVWGSGLLGSILTLDQRQHNQYSDARNGEVEENDVEYRRKRSAWQRVWIRFRSLYNLRLISDPLATGLALGSSLSMTAATNTLVTIPFLLIETGYPLQSVATAMSTAAVVDLVSRLVASPLTDLPCVDVCNLYRLGQLVFSTVPFVLVSKVGEWWVVLSCMALFGMGLGIIYVLDALIVIQVMGVQHLSSVFGLCHFFRCLIFCVLGPVGGELRKTTGNYTASIIFYSCVMLTGFLLLLVTSIYSYCKKDKASSLNDNHSTHSITSCA</sequence>
<dbReference type="InterPro" id="IPR050327">
    <property type="entry name" value="Proton-linked_MCT"/>
</dbReference>
<feature type="transmembrane region" description="Helical" evidence="2">
    <location>
        <begin position="436"/>
        <end position="459"/>
    </location>
</feature>
<dbReference type="GO" id="GO:0008028">
    <property type="term" value="F:monocarboxylic acid transmembrane transporter activity"/>
    <property type="evidence" value="ECO:0007669"/>
    <property type="project" value="TreeGrafter"/>
</dbReference>
<feature type="region of interest" description="Disordered" evidence="1">
    <location>
        <begin position="25"/>
        <end position="58"/>
    </location>
</feature>
<keyword evidence="4" id="KW-1185">Reference proteome</keyword>
<dbReference type="Gene3D" id="1.20.1250.20">
    <property type="entry name" value="MFS general substrate transporter like domains"/>
    <property type="match status" value="2"/>
</dbReference>
<organism evidence="3 4">
    <name type="scientific">Petrolisthes manimaculis</name>
    <dbReference type="NCBI Taxonomy" id="1843537"/>
    <lineage>
        <taxon>Eukaryota</taxon>
        <taxon>Metazoa</taxon>
        <taxon>Ecdysozoa</taxon>
        <taxon>Arthropoda</taxon>
        <taxon>Crustacea</taxon>
        <taxon>Multicrustacea</taxon>
        <taxon>Malacostraca</taxon>
        <taxon>Eumalacostraca</taxon>
        <taxon>Eucarida</taxon>
        <taxon>Decapoda</taxon>
        <taxon>Pleocyemata</taxon>
        <taxon>Anomura</taxon>
        <taxon>Galatheoidea</taxon>
        <taxon>Porcellanidae</taxon>
        <taxon>Petrolisthes</taxon>
    </lineage>
</organism>
<dbReference type="InterPro" id="IPR036259">
    <property type="entry name" value="MFS_trans_sf"/>
</dbReference>
<dbReference type="Pfam" id="PF07690">
    <property type="entry name" value="MFS_1"/>
    <property type="match status" value="1"/>
</dbReference>
<keyword evidence="2" id="KW-0812">Transmembrane</keyword>
<feature type="transmembrane region" description="Helical" evidence="2">
    <location>
        <begin position="592"/>
        <end position="615"/>
    </location>
</feature>
<evidence type="ECO:0000313" key="4">
    <source>
        <dbReference type="Proteomes" id="UP001292094"/>
    </source>
</evidence>
<accession>A0AAE1PYB5</accession>
<feature type="compositionally biased region" description="Polar residues" evidence="1">
    <location>
        <begin position="49"/>
        <end position="58"/>
    </location>
</feature>
<gene>
    <name evidence="3" type="ORF">Pmani_012863</name>
</gene>
<dbReference type="PANTHER" id="PTHR11360">
    <property type="entry name" value="MONOCARBOXYLATE TRANSPORTER"/>
    <property type="match status" value="1"/>
</dbReference>
<feature type="transmembrane region" description="Helical" evidence="2">
    <location>
        <begin position="67"/>
        <end position="87"/>
    </location>
</feature>
<dbReference type="EMBL" id="JAWZYT010001063">
    <property type="protein sequence ID" value="KAK4315955.1"/>
    <property type="molecule type" value="Genomic_DNA"/>
</dbReference>
<reference evidence="3" key="1">
    <citation type="submission" date="2023-11" db="EMBL/GenBank/DDBJ databases">
        <title>Genome assemblies of two species of porcelain crab, Petrolisthes cinctipes and Petrolisthes manimaculis (Anomura: Porcellanidae).</title>
        <authorList>
            <person name="Angst P."/>
        </authorList>
    </citation>
    <scope>NUCLEOTIDE SEQUENCE</scope>
    <source>
        <strain evidence="3">PB745_02</strain>
        <tissue evidence="3">Gill</tissue>
    </source>
</reference>
<feature type="transmembrane region" description="Helical" evidence="2">
    <location>
        <begin position="226"/>
        <end position="245"/>
    </location>
</feature>
<evidence type="ECO:0000256" key="1">
    <source>
        <dbReference type="SAM" id="MobiDB-lite"/>
    </source>
</evidence>
<feature type="transmembrane region" description="Helical" evidence="2">
    <location>
        <begin position="522"/>
        <end position="547"/>
    </location>
</feature>
<dbReference type="InterPro" id="IPR011701">
    <property type="entry name" value="MFS"/>
</dbReference>